<feature type="repeat" description="TPR" evidence="3">
    <location>
        <begin position="164"/>
        <end position="197"/>
    </location>
</feature>
<evidence type="ECO:0000256" key="3">
    <source>
        <dbReference type="PROSITE-ProRule" id="PRU00339"/>
    </source>
</evidence>
<feature type="repeat" description="TPR" evidence="3">
    <location>
        <begin position="405"/>
        <end position="438"/>
    </location>
</feature>
<dbReference type="PANTHER" id="PTHR45586:SF1">
    <property type="entry name" value="LIPOPOLYSACCHARIDE ASSEMBLY PROTEIN B"/>
    <property type="match status" value="1"/>
</dbReference>
<accession>A0ABS5U8X3</accession>
<comment type="caution">
    <text evidence="5">The sequence shown here is derived from an EMBL/GenBank/DDBJ whole genome shotgun (WGS) entry which is preliminary data.</text>
</comment>
<dbReference type="SMART" id="SM00028">
    <property type="entry name" value="TPR"/>
    <property type="match status" value="11"/>
</dbReference>
<feature type="repeat" description="TPR" evidence="3">
    <location>
        <begin position="198"/>
        <end position="231"/>
    </location>
</feature>
<evidence type="ECO:0000256" key="2">
    <source>
        <dbReference type="ARBA" id="ARBA00022803"/>
    </source>
</evidence>
<reference evidence="5 6" key="1">
    <citation type="submission" date="2021-05" db="EMBL/GenBank/DDBJ databases">
        <title>The draft genome of Geobacter chapellei DSM 13688.</title>
        <authorList>
            <person name="Xu Z."/>
            <person name="Masuda Y."/>
            <person name="Itoh H."/>
            <person name="Senoo K."/>
        </authorList>
    </citation>
    <scope>NUCLEOTIDE SEQUENCE [LARGE SCALE GENOMIC DNA]</scope>
    <source>
        <strain evidence="5 6">DSM 13688</strain>
    </source>
</reference>
<feature type="region of interest" description="Disordered" evidence="4">
    <location>
        <begin position="591"/>
        <end position="631"/>
    </location>
</feature>
<keyword evidence="2 3" id="KW-0802">TPR repeat</keyword>
<proteinExistence type="predicted"/>
<dbReference type="InterPro" id="IPR011990">
    <property type="entry name" value="TPR-like_helical_dom_sf"/>
</dbReference>
<sequence length="631" mass="70297">MTLFRLYSILLGTTLLLCGFSWGLGNDSCTKAQELSSKLESLHEESEIRLAEAQILSLCPDGAAAHFVSALQLERVGNIDGAIGEYRKCLQQQRSFPEASGNLGLLYAQKGMNDEAMVELSRGLSANSNPRYHKAMGRILAEQKVYPLAIHHLSEAGRELSRDTGIGMSLADIYTATGKTDKALEEYRRVLVIDPNHEQAHIRQAALLLDRNETDKALEELKQAELVNPQNRDVHLMMAVIYEKKGDTKQADYRYLLGGKPKKDQPQVVPAAVKLSDAAVTTDADSTATVLQAALKDSPEKAVEIYEKLGNAYRLAGKDAEAIAAYREAAHRNSTSSDVYLNLGILYEKEDKLDEAVVAYKQAINAKPSNADARLRLANIRDARGFYQEAVEQYVEFLKLKPDSPDIQLKLARIFARNKELNLAIDAYKAVLKQLPDNLEANRELAPLYRAKGMNDKAIEHYKRALAQQKDDVETRTALVAIYVKNKQYDEITELLKGAVELFPEDANNHYKLGLIYEFKKDYESAIASYKKAAELKPDHARSLNALGRLYMKTGRITEAKEVLEAAKTADPNLEETAILLNNIRDEFSPEPKKISKKLKTRSGKKTKKGKASKSSKSKKPQKKGTAKSKK</sequence>
<feature type="compositionally biased region" description="Basic residues" evidence="4">
    <location>
        <begin position="595"/>
        <end position="631"/>
    </location>
</feature>
<keyword evidence="1" id="KW-0677">Repeat</keyword>
<dbReference type="PANTHER" id="PTHR45586">
    <property type="entry name" value="TPR REPEAT-CONTAINING PROTEIN PA4667"/>
    <property type="match status" value="1"/>
</dbReference>
<dbReference type="Pfam" id="PF13432">
    <property type="entry name" value="TPR_16"/>
    <property type="match status" value="1"/>
</dbReference>
<dbReference type="Proteomes" id="UP000784128">
    <property type="component" value="Unassembled WGS sequence"/>
</dbReference>
<evidence type="ECO:0000256" key="4">
    <source>
        <dbReference type="SAM" id="MobiDB-lite"/>
    </source>
</evidence>
<dbReference type="SUPFAM" id="SSF48452">
    <property type="entry name" value="TPR-like"/>
    <property type="match status" value="3"/>
</dbReference>
<dbReference type="Pfam" id="PF14559">
    <property type="entry name" value="TPR_19"/>
    <property type="match status" value="3"/>
</dbReference>
<dbReference type="InterPro" id="IPR051012">
    <property type="entry name" value="CellSynth/LPSAsmb/PSIAsmb"/>
</dbReference>
<dbReference type="Pfam" id="PF13414">
    <property type="entry name" value="TPR_11"/>
    <property type="match status" value="1"/>
</dbReference>
<dbReference type="InterPro" id="IPR019734">
    <property type="entry name" value="TPR_rpt"/>
</dbReference>
<organism evidence="5 6">
    <name type="scientific">Pelotalea chapellei</name>
    <dbReference type="NCBI Taxonomy" id="44671"/>
    <lineage>
        <taxon>Bacteria</taxon>
        <taxon>Pseudomonadati</taxon>
        <taxon>Thermodesulfobacteriota</taxon>
        <taxon>Desulfuromonadia</taxon>
        <taxon>Geobacterales</taxon>
        <taxon>Geobacteraceae</taxon>
        <taxon>Pelotalea</taxon>
    </lineage>
</organism>
<feature type="repeat" description="TPR" evidence="3">
    <location>
        <begin position="303"/>
        <end position="336"/>
    </location>
</feature>
<feature type="repeat" description="TPR" evidence="3">
    <location>
        <begin position="371"/>
        <end position="404"/>
    </location>
</feature>
<feature type="repeat" description="TPR" evidence="3">
    <location>
        <begin position="439"/>
        <end position="472"/>
    </location>
</feature>
<evidence type="ECO:0000313" key="6">
    <source>
        <dbReference type="Proteomes" id="UP000784128"/>
    </source>
</evidence>
<dbReference type="Pfam" id="PF13181">
    <property type="entry name" value="TPR_8"/>
    <property type="match status" value="1"/>
</dbReference>
<gene>
    <name evidence="5" type="ORF">KJB30_10055</name>
</gene>
<dbReference type="PROSITE" id="PS50005">
    <property type="entry name" value="TPR"/>
    <property type="match status" value="9"/>
</dbReference>
<feature type="repeat" description="TPR" evidence="3">
    <location>
        <begin position="507"/>
        <end position="540"/>
    </location>
</feature>
<feature type="repeat" description="TPR" evidence="3">
    <location>
        <begin position="337"/>
        <end position="370"/>
    </location>
</feature>
<evidence type="ECO:0000313" key="5">
    <source>
        <dbReference type="EMBL" id="MBT1072127.1"/>
    </source>
</evidence>
<feature type="repeat" description="TPR" evidence="3">
    <location>
        <begin position="541"/>
        <end position="574"/>
    </location>
</feature>
<keyword evidence="6" id="KW-1185">Reference proteome</keyword>
<dbReference type="EMBL" id="JAHDYS010000008">
    <property type="protein sequence ID" value="MBT1072127.1"/>
    <property type="molecule type" value="Genomic_DNA"/>
</dbReference>
<protein>
    <submittedName>
        <fullName evidence="5">Tetratricopeptide repeat protein</fullName>
    </submittedName>
</protein>
<name>A0ABS5U8X3_9BACT</name>
<evidence type="ECO:0000256" key="1">
    <source>
        <dbReference type="ARBA" id="ARBA00022737"/>
    </source>
</evidence>
<dbReference type="PROSITE" id="PS50293">
    <property type="entry name" value="TPR_REGION"/>
    <property type="match status" value="2"/>
</dbReference>
<dbReference type="RefSeq" id="WP_214298698.1">
    <property type="nucleotide sequence ID" value="NZ_JAHDYS010000008.1"/>
</dbReference>
<dbReference type="Gene3D" id="1.25.40.10">
    <property type="entry name" value="Tetratricopeptide repeat domain"/>
    <property type="match status" value="4"/>
</dbReference>